<dbReference type="Pfam" id="PF01594">
    <property type="entry name" value="AI-2E_transport"/>
    <property type="match status" value="1"/>
</dbReference>
<dbReference type="GO" id="GO:0016020">
    <property type="term" value="C:membrane"/>
    <property type="evidence" value="ECO:0007669"/>
    <property type="project" value="UniProtKB-SubCell"/>
</dbReference>
<dbReference type="PANTHER" id="PTHR21716">
    <property type="entry name" value="TRANSMEMBRANE PROTEIN"/>
    <property type="match status" value="1"/>
</dbReference>
<feature type="transmembrane region" description="Helical" evidence="6">
    <location>
        <begin position="12"/>
        <end position="41"/>
    </location>
</feature>
<keyword evidence="3 6" id="KW-0812">Transmembrane</keyword>
<protein>
    <recommendedName>
        <fullName evidence="9">AI-2E family transporter</fullName>
    </recommendedName>
</protein>
<keyword evidence="5 6" id="KW-0472">Membrane</keyword>
<comment type="caution">
    <text evidence="7">The sequence shown here is derived from an EMBL/GenBank/DDBJ whole genome shotgun (WGS) entry which is preliminary data.</text>
</comment>
<evidence type="ECO:0000313" key="8">
    <source>
        <dbReference type="Proteomes" id="UP000178098"/>
    </source>
</evidence>
<feature type="transmembrane region" description="Helical" evidence="6">
    <location>
        <begin position="237"/>
        <end position="262"/>
    </location>
</feature>
<feature type="transmembrane region" description="Helical" evidence="6">
    <location>
        <begin position="193"/>
        <end position="225"/>
    </location>
</feature>
<reference evidence="7 8" key="1">
    <citation type="journal article" date="2016" name="Nat. Commun.">
        <title>Thousands of microbial genomes shed light on interconnected biogeochemical processes in an aquifer system.</title>
        <authorList>
            <person name="Anantharaman K."/>
            <person name="Brown C.T."/>
            <person name="Hug L.A."/>
            <person name="Sharon I."/>
            <person name="Castelle C.J."/>
            <person name="Probst A.J."/>
            <person name="Thomas B.C."/>
            <person name="Singh A."/>
            <person name="Wilkins M.J."/>
            <person name="Karaoz U."/>
            <person name="Brodie E.L."/>
            <person name="Williams K.H."/>
            <person name="Hubbard S.S."/>
            <person name="Banfield J.F."/>
        </authorList>
    </citation>
    <scope>NUCLEOTIDE SEQUENCE [LARGE SCALE GENOMIC DNA]</scope>
</reference>
<evidence type="ECO:0000256" key="2">
    <source>
        <dbReference type="ARBA" id="ARBA00009773"/>
    </source>
</evidence>
<feature type="transmembrane region" description="Helical" evidence="6">
    <location>
        <begin position="89"/>
        <end position="107"/>
    </location>
</feature>
<evidence type="ECO:0008006" key="9">
    <source>
        <dbReference type="Google" id="ProtNLM"/>
    </source>
</evidence>
<name>A0A1F7HGG3_9BACT</name>
<dbReference type="AlphaFoldDB" id="A0A1F7HGG3"/>
<comment type="similarity">
    <text evidence="2">Belongs to the autoinducer-2 exporter (AI-2E) (TC 2.A.86) family.</text>
</comment>
<feature type="transmembrane region" description="Helical" evidence="6">
    <location>
        <begin position="127"/>
        <end position="153"/>
    </location>
</feature>
<evidence type="ECO:0000256" key="4">
    <source>
        <dbReference type="ARBA" id="ARBA00022989"/>
    </source>
</evidence>
<dbReference type="InterPro" id="IPR002549">
    <property type="entry name" value="AI-2E-like"/>
</dbReference>
<gene>
    <name evidence="7" type="ORF">A3D08_03640</name>
</gene>
<accession>A0A1F7HGG3</accession>
<evidence type="ECO:0000313" key="7">
    <source>
        <dbReference type="EMBL" id="OGK30328.1"/>
    </source>
</evidence>
<sequence length="320" mass="35216">MTQRIEISYKTIVFAVFFVLFLFLIWTIRGLIFALLLAFIFMSALKPIVGKMARSGVPRGLAAFGVVISAVITLVAFIAFLIPPIVAEMVAFITNLPVLLTDSFPFLTPYFNSSTLTQFLPDITQNAFRFVTGVFSNILFVISTFFFSFYFLLDENFFEKLLGQFLEGKRYKKTLEIMEAAEKRMGAWLRGELILMTTIGVLTYIGLFFLNVPFALSLAFIAGLLEVVPIIGPILSAVPAFIVAASSSMWLGIGTLVMYLIVQQLENNVIVPYVMNRAVGIHPVLTLIALSIGGELGGIAGAILAVPVALIIETIITRQT</sequence>
<dbReference type="GO" id="GO:0055085">
    <property type="term" value="P:transmembrane transport"/>
    <property type="evidence" value="ECO:0007669"/>
    <property type="project" value="TreeGrafter"/>
</dbReference>
<feature type="transmembrane region" description="Helical" evidence="6">
    <location>
        <begin position="274"/>
        <end position="292"/>
    </location>
</feature>
<dbReference type="PANTHER" id="PTHR21716:SF62">
    <property type="entry name" value="TRANSPORT PROTEIN YDBI-RELATED"/>
    <property type="match status" value="1"/>
</dbReference>
<keyword evidence="4 6" id="KW-1133">Transmembrane helix</keyword>
<evidence type="ECO:0000256" key="6">
    <source>
        <dbReference type="SAM" id="Phobius"/>
    </source>
</evidence>
<organism evidence="7 8">
    <name type="scientific">Candidatus Roizmanbacteria bacterium RIFCSPHIGHO2_02_FULL_43_11</name>
    <dbReference type="NCBI Taxonomy" id="1802043"/>
    <lineage>
        <taxon>Bacteria</taxon>
        <taxon>Candidatus Roizmaniibacteriota</taxon>
    </lineage>
</organism>
<dbReference type="Proteomes" id="UP000178098">
    <property type="component" value="Unassembled WGS sequence"/>
</dbReference>
<evidence type="ECO:0000256" key="5">
    <source>
        <dbReference type="ARBA" id="ARBA00023136"/>
    </source>
</evidence>
<evidence type="ECO:0000256" key="1">
    <source>
        <dbReference type="ARBA" id="ARBA00004141"/>
    </source>
</evidence>
<comment type="subcellular location">
    <subcellularLocation>
        <location evidence="1">Membrane</location>
        <topology evidence="1">Multi-pass membrane protein</topology>
    </subcellularLocation>
</comment>
<evidence type="ECO:0000256" key="3">
    <source>
        <dbReference type="ARBA" id="ARBA00022692"/>
    </source>
</evidence>
<dbReference type="EMBL" id="MFZT01000029">
    <property type="protein sequence ID" value="OGK30328.1"/>
    <property type="molecule type" value="Genomic_DNA"/>
</dbReference>
<proteinExistence type="inferred from homology"/>
<feature type="transmembrane region" description="Helical" evidence="6">
    <location>
        <begin position="61"/>
        <end position="82"/>
    </location>
</feature>